<dbReference type="Proteomes" id="UP001057336">
    <property type="component" value="Chromosome"/>
</dbReference>
<dbReference type="EMBL" id="CP073118">
    <property type="protein sequence ID" value="UTG75535.1"/>
    <property type="molecule type" value="Genomic_DNA"/>
</dbReference>
<dbReference type="Pfam" id="PF05354">
    <property type="entry name" value="Phage_attach"/>
    <property type="match status" value="1"/>
</dbReference>
<dbReference type="AlphaFoldDB" id="A0A9X9I5F9"/>
<evidence type="ECO:0000313" key="1">
    <source>
        <dbReference type="EMBL" id="UTG75535.1"/>
    </source>
</evidence>
<proteinExistence type="predicted"/>
<sequence>MFKEPFEVFTNTEDFGETVLIDGVPVAVVFDREYLPNNGFGVVIGNADPQLIVADSKLPPNIKDATITARGVAYSVAEIDYDGSGMSVIQLRKQHDKPAY</sequence>
<reference evidence="1" key="1">
    <citation type="submission" date="2021-04" db="EMBL/GenBank/DDBJ databases">
        <title>Characterizing Neisseria spp. as novel respiratory pathobionts in bronchiectasis.</title>
        <authorList>
            <person name="Li L."/>
            <person name="Mac Aogain M."/>
            <person name="Xu T."/>
            <person name="Jaggi T.K."/>
            <person name="Chan L.Y."/>
            <person name="Keir H.R."/>
            <person name="Dicker A.J."/>
            <person name="Qu J."/>
            <person name="Liu Y."/>
            <person name="Chen H.S."/>
            <person name="Koh M.S."/>
            <person name="Ong T.H."/>
            <person name="Lim A.Y.H."/>
            <person name="Abisheganaden J."/>
            <person name="Low T.B."/>
            <person name="Oliver B.G."/>
            <person name="Tan N.S."/>
            <person name="Fang M."/>
            <person name="Chalmers J.D."/>
            <person name="Chotirmall S.H."/>
        </authorList>
    </citation>
    <scope>NUCLEOTIDE SEQUENCE</scope>
    <source>
        <strain evidence="1">CG0073</strain>
    </source>
</reference>
<evidence type="ECO:0000313" key="2">
    <source>
        <dbReference type="Proteomes" id="UP001057336"/>
    </source>
</evidence>
<gene>
    <name evidence="1" type="ORF">KCG53_10680</name>
</gene>
<dbReference type="Gene3D" id="2.40.10.180">
    <property type="entry name" value="Phage tail proteins"/>
    <property type="match status" value="1"/>
</dbReference>
<dbReference type="InterPro" id="IPR008018">
    <property type="entry name" value="Phage_tail_attach_FII"/>
</dbReference>
<accession>A0A9X9I5F9</accession>
<evidence type="ECO:0008006" key="3">
    <source>
        <dbReference type="Google" id="ProtNLM"/>
    </source>
</evidence>
<organism evidence="1 2">
    <name type="scientific">Neisseria subflava</name>
    <dbReference type="NCBI Taxonomy" id="28449"/>
    <lineage>
        <taxon>Bacteria</taxon>
        <taxon>Pseudomonadati</taxon>
        <taxon>Pseudomonadota</taxon>
        <taxon>Betaproteobacteria</taxon>
        <taxon>Neisseriales</taxon>
        <taxon>Neisseriaceae</taxon>
        <taxon>Neisseria</taxon>
    </lineage>
</organism>
<protein>
    <recommendedName>
        <fullName evidence="3">Phage tail protein</fullName>
    </recommendedName>
</protein>
<dbReference type="InterPro" id="IPR053734">
    <property type="entry name" value="Phage_Head-Tail_Connect_sf"/>
</dbReference>
<name>A0A9X9I5F9_NEISU</name>
<dbReference type="GO" id="GO:0019068">
    <property type="term" value="P:virion assembly"/>
    <property type="evidence" value="ECO:0007669"/>
    <property type="project" value="InterPro"/>
</dbReference>